<gene>
    <name evidence="11" type="ORF">OVN521_LOCUS2724</name>
    <name evidence="12" type="ORF">UXM345_LOCUS6193</name>
    <name evidence="10" type="ORF">XDN619_LOCUS30865</name>
</gene>
<evidence type="ECO:0000313" key="11">
    <source>
        <dbReference type="EMBL" id="CAF3779847.1"/>
    </source>
</evidence>
<evidence type="ECO:0000256" key="1">
    <source>
        <dbReference type="ARBA" id="ARBA00004141"/>
    </source>
</evidence>
<feature type="transmembrane region" description="Helical" evidence="8">
    <location>
        <begin position="122"/>
        <end position="150"/>
    </location>
</feature>
<organism evidence="11 13">
    <name type="scientific">Rotaria magnacalcarata</name>
    <dbReference type="NCBI Taxonomy" id="392030"/>
    <lineage>
        <taxon>Eukaryota</taxon>
        <taxon>Metazoa</taxon>
        <taxon>Spiralia</taxon>
        <taxon>Gnathifera</taxon>
        <taxon>Rotifera</taxon>
        <taxon>Eurotatoria</taxon>
        <taxon>Bdelloidea</taxon>
        <taxon>Philodinida</taxon>
        <taxon>Philodinidae</taxon>
        <taxon>Rotaria</taxon>
    </lineage>
</organism>
<evidence type="ECO:0000256" key="3">
    <source>
        <dbReference type="ARBA" id="ARBA00022989"/>
    </source>
</evidence>
<evidence type="ECO:0000256" key="5">
    <source>
        <dbReference type="ARBA" id="ARBA00023136"/>
    </source>
</evidence>
<feature type="domain" description="G-protein coupled receptors family 1 profile" evidence="9">
    <location>
        <begin position="1"/>
        <end position="150"/>
    </location>
</feature>
<dbReference type="InterPro" id="IPR017452">
    <property type="entry name" value="GPCR_Rhodpsn_7TM"/>
</dbReference>
<proteinExistence type="predicted"/>
<evidence type="ECO:0000256" key="8">
    <source>
        <dbReference type="SAM" id="Phobius"/>
    </source>
</evidence>
<dbReference type="Pfam" id="PF00001">
    <property type="entry name" value="7tm_1"/>
    <property type="match status" value="1"/>
</dbReference>
<name>A0A819A783_9BILA</name>
<evidence type="ECO:0000313" key="10">
    <source>
        <dbReference type="EMBL" id="CAF2165335.1"/>
    </source>
</evidence>
<evidence type="ECO:0000259" key="9">
    <source>
        <dbReference type="PROSITE" id="PS50262"/>
    </source>
</evidence>
<reference evidence="11" key="1">
    <citation type="submission" date="2021-02" db="EMBL/GenBank/DDBJ databases">
        <authorList>
            <person name="Nowell W R."/>
        </authorList>
    </citation>
    <scope>NUCLEOTIDE SEQUENCE</scope>
</reference>
<dbReference type="Gene3D" id="1.20.1070.10">
    <property type="entry name" value="Rhodopsin 7-helix transmembrane proteins"/>
    <property type="match status" value="1"/>
</dbReference>
<comment type="subcellular location">
    <subcellularLocation>
        <location evidence="1">Membrane</location>
        <topology evidence="1">Multi-pass membrane protein</topology>
    </subcellularLocation>
</comment>
<keyword evidence="4" id="KW-0297">G-protein coupled receptor</keyword>
<feature type="transmembrane region" description="Helical" evidence="8">
    <location>
        <begin position="76"/>
        <end position="95"/>
    </location>
</feature>
<keyword evidence="3 8" id="KW-1133">Transmembrane helix</keyword>
<keyword evidence="7" id="KW-0807">Transducer</keyword>
<dbReference type="EMBL" id="CAJOBG010000221">
    <property type="protein sequence ID" value="CAF3779847.1"/>
    <property type="molecule type" value="Genomic_DNA"/>
</dbReference>
<keyword evidence="5 8" id="KW-0472">Membrane</keyword>
<keyword evidence="2 8" id="KW-0812">Transmembrane</keyword>
<dbReference type="Proteomes" id="UP000663842">
    <property type="component" value="Unassembled WGS sequence"/>
</dbReference>
<dbReference type="Proteomes" id="UP000663866">
    <property type="component" value="Unassembled WGS sequence"/>
</dbReference>
<dbReference type="EMBL" id="CAJOBF010000482">
    <property type="protein sequence ID" value="CAF3824346.1"/>
    <property type="molecule type" value="Genomic_DNA"/>
</dbReference>
<dbReference type="Proteomes" id="UP000663887">
    <property type="component" value="Unassembled WGS sequence"/>
</dbReference>
<dbReference type="InterPro" id="IPR000276">
    <property type="entry name" value="GPCR_Rhodpsn"/>
</dbReference>
<dbReference type="EMBL" id="CAJNRG010015335">
    <property type="protein sequence ID" value="CAF2165335.1"/>
    <property type="molecule type" value="Genomic_DNA"/>
</dbReference>
<evidence type="ECO:0000313" key="12">
    <source>
        <dbReference type="EMBL" id="CAF3824346.1"/>
    </source>
</evidence>
<feature type="transmembrane region" description="Helical" evidence="8">
    <location>
        <begin position="37"/>
        <end position="56"/>
    </location>
</feature>
<evidence type="ECO:0000256" key="6">
    <source>
        <dbReference type="ARBA" id="ARBA00023170"/>
    </source>
</evidence>
<dbReference type="SUPFAM" id="SSF81321">
    <property type="entry name" value="Family A G protein-coupled receptor-like"/>
    <property type="match status" value="1"/>
</dbReference>
<evidence type="ECO:0000313" key="13">
    <source>
        <dbReference type="Proteomes" id="UP000663866"/>
    </source>
</evidence>
<evidence type="ECO:0000256" key="7">
    <source>
        <dbReference type="ARBA" id="ARBA00023224"/>
    </source>
</evidence>
<dbReference type="GO" id="GO:0016020">
    <property type="term" value="C:membrane"/>
    <property type="evidence" value="ECO:0007669"/>
    <property type="project" value="UniProtKB-SubCell"/>
</dbReference>
<dbReference type="InterPro" id="IPR050125">
    <property type="entry name" value="GPCR_opsins"/>
</dbReference>
<dbReference type="AlphaFoldDB" id="A0A819A783"/>
<evidence type="ECO:0000256" key="2">
    <source>
        <dbReference type="ARBA" id="ARBA00022692"/>
    </source>
</evidence>
<accession>A0A819A783</accession>
<protein>
    <recommendedName>
        <fullName evidence="9">G-protein coupled receptors family 1 profile domain-containing protein</fullName>
    </recommendedName>
</protein>
<keyword evidence="6" id="KW-0675">Receptor</keyword>
<dbReference type="GO" id="GO:0004930">
    <property type="term" value="F:G protein-coupled receptor activity"/>
    <property type="evidence" value="ECO:0007669"/>
    <property type="project" value="UniProtKB-KW"/>
</dbReference>
<dbReference type="PANTHER" id="PTHR24240">
    <property type="entry name" value="OPSIN"/>
    <property type="match status" value="1"/>
</dbReference>
<dbReference type="PROSITE" id="PS50262">
    <property type="entry name" value="G_PROTEIN_RECEP_F1_2"/>
    <property type="match status" value="1"/>
</dbReference>
<evidence type="ECO:0000256" key="4">
    <source>
        <dbReference type="ARBA" id="ARBA00023040"/>
    </source>
</evidence>
<keyword evidence="13" id="KW-1185">Reference proteome</keyword>
<comment type="caution">
    <text evidence="11">The sequence shown here is derived from an EMBL/GenBank/DDBJ whole genome shotgun (WGS) entry which is preliminary data.</text>
</comment>
<sequence length="234" mass="27027">MNSNVTLCVGQLFQSINNTVCNLARISGLIILFVKGFVSYLNGCVHMFMLLVISIIRYRTVLPTNKTKKYFQQHSFISAVICWLIALIFALSPLFNWNKYLPEGLGFHCGLNWSDRSISSRLYLILAFSFVYFIPLILLSTVTIYIYCVIRHLHQVLRMNRQQPFNKLSRTNRLLVKKRSLPPLNSSSDSNTTKSNKFVEVKLSKFPTVDKHVRSAPVTYPLQICYAMRLHRLN</sequence>